<keyword evidence="5 8" id="KW-1133">Transmembrane helix</keyword>
<comment type="similarity">
    <text evidence="2">Belongs to the LU7TM family.</text>
</comment>
<organism evidence="12 13">
    <name type="scientific">Ascoidea rubescens DSM 1968</name>
    <dbReference type="NCBI Taxonomy" id="1344418"/>
    <lineage>
        <taxon>Eukaryota</taxon>
        <taxon>Fungi</taxon>
        <taxon>Dikarya</taxon>
        <taxon>Ascomycota</taxon>
        <taxon>Saccharomycotina</taxon>
        <taxon>Saccharomycetes</taxon>
        <taxon>Ascoideaceae</taxon>
        <taxon>Ascoidea</taxon>
    </lineage>
</organism>
<dbReference type="InterPro" id="IPR053937">
    <property type="entry name" value="GOST_TM"/>
</dbReference>
<dbReference type="FunCoup" id="A0A1D2V925">
    <property type="interactions" value="754"/>
</dbReference>
<feature type="transmembrane region" description="Helical" evidence="8">
    <location>
        <begin position="241"/>
        <end position="260"/>
    </location>
</feature>
<evidence type="ECO:0000313" key="13">
    <source>
        <dbReference type="Proteomes" id="UP000095038"/>
    </source>
</evidence>
<comment type="subcellular location">
    <subcellularLocation>
        <location evidence="1">Membrane</location>
        <topology evidence="1">Multi-pass membrane protein</topology>
    </subcellularLocation>
</comment>
<evidence type="ECO:0000256" key="5">
    <source>
        <dbReference type="ARBA" id="ARBA00022989"/>
    </source>
</evidence>
<dbReference type="Proteomes" id="UP000095038">
    <property type="component" value="Unassembled WGS sequence"/>
</dbReference>
<evidence type="ECO:0000313" key="12">
    <source>
        <dbReference type="EMBL" id="ODV58017.1"/>
    </source>
</evidence>
<dbReference type="EMBL" id="KV454495">
    <property type="protein sequence ID" value="ODV58017.1"/>
    <property type="molecule type" value="Genomic_DNA"/>
</dbReference>
<reference evidence="13" key="1">
    <citation type="submission" date="2016-05" db="EMBL/GenBank/DDBJ databases">
        <title>Comparative genomics of biotechnologically important yeasts.</title>
        <authorList>
            <consortium name="DOE Joint Genome Institute"/>
            <person name="Riley R."/>
            <person name="Haridas S."/>
            <person name="Wolfe K.H."/>
            <person name="Lopes M.R."/>
            <person name="Hittinger C.T."/>
            <person name="Goker M."/>
            <person name="Salamov A."/>
            <person name="Wisecaver J."/>
            <person name="Long T.M."/>
            <person name="Aerts A.L."/>
            <person name="Barry K."/>
            <person name="Choi C."/>
            <person name="Clum A."/>
            <person name="Coughlan A.Y."/>
            <person name="Deshpande S."/>
            <person name="Douglass A.P."/>
            <person name="Hanson S.J."/>
            <person name="Klenk H.-P."/>
            <person name="Labutti K."/>
            <person name="Lapidus A."/>
            <person name="Lindquist E."/>
            <person name="Lipzen A."/>
            <person name="Meier-Kolthoff J.P."/>
            <person name="Ohm R.A."/>
            <person name="Otillar R.P."/>
            <person name="Pangilinan J."/>
            <person name="Peng Y."/>
            <person name="Rokas A."/>
            <person name="Rosa C.A."/>
            <person name="Scheuner C."/>
            <person name="Sibirny A.A."/>
            <person name="Slot J.C."/>
            <person name="Stielow J.B."/>
            <person name="Sun H."/>
            <person name="Kurtzman C.P."/>
            <person name="Blackwell M."/>
            <person name="Grigoriev I.V."/>
            <person name="Jeffries T.W."/>
        </authorList>
    </citation>
    <scope>NUCLEOTIDE SEQUENCE [LARGE SCALE GENOMIC DNA]</scope>
    <source>
        <strain evidence="13">DSM 1968</strain>
    </source>
</reference>
<feature type="compositionally biased region" description="Acidic residues" evidence="7">
    <location>
        <begin position="586"/>
        <end position="596"/>
    </location>
</feature>
<dbReference type="InterPro" id="IPR009637">
    <property type="entry name" value="GPR107/GPR108-like"/>
</dbReference>
<dbReference type="OrthoDB" id="19932at2759"/>
<dbReference type="InParanoid" id="A0A1D2V925"/>
<feature type="chain" id="PRO_5008910363" description="Membrane protein PTM1" evidence="9">
    <location>
        <begin position="24"/>
        <end position="630"/>
    </location>
</feature>
<feature type="transmembrane region" description="Helical" evidence="8">
    <location>
        <begin position="209"/>
        <end position="229"/>
    </location>
</feature>
<dbReference type="Pfam" id="PF21902">
    <property type="entry name" value="PTM1-like_N"/>
    <property type="match status" value="1"/>
</dbReference>
<dbReference type="GeneID" id="30965759"/>
<evidence type="ECO:0008006" key="14">
    <source>
        <dbReference type="Google" id="ProtNLM"/>
    </source>
</evidence>
<evidence type="ECO:0000259" key="10">
    <source>
        <dbReference type="Pfam" id="PF06814"/>
    </source>
</evidence>
<dbReference type="GO" id="GO:0042147">
    <property type="term" value="P:retrograde transport, endosome to Golgi"/>
    <property type="evidence" value="ECO:0007669"/>
    <property type="project" value="TreeGrafter"/>
</dbReference>
<name>A0A1D2V925_9ASCO</name>
<protein>
    <recommendedName>
        <fullName evidence="14">Membrane protein PTM1</fullName>
    </recommendedName>
</protein>
<keyword evidence="13" id="KW-1185">Reference proteome</keyword>
<feature type="compositionally biased region" description="Basic and acidic residues" evidence="7">
    <location>
        <begin position="599"/>
        <end position="630"/>
    </location>
</feature>
<evidence type="ECO:0000256" key="9">
    <source>
        <dbReference type="SAM" id="SignalP"/>
    </source>
</evidence>
<keyword evidence="3 8" id="KW-0812">Transmembrane</keyword>
<feature type="region of interest" description="Disordered" evidence="7">
    <location>
        <begin position="522"/>
        <end position="630"/>
    </location>
</feature>
<feature type="domain" description="PTM1-like N-terminal" evidence="11">
    <location>
        <begin position="33"/>
        <end position="194"/>
    </location>
</feature>
<dbReference type="AlphaFoldDB" id="A0A1D2V925"/>
<feature type="transmembrane region" description="Helical" evidence="8">
    <location>
        <begin position="290"/>
        <end position="322"/>
    </location>
</feature>
<keyword evidence="6 8" id="KW-0472">Membrane</keyword>
<proteinExistence type="inferred from homology"/>
<feature type="transmembrane region" description="Helical" evidence="8">
    <location>
        <begin position="450"/>
        <end position="467"/>
    </location>
</feature>
<dbReference type="InterPro" id="IPR053938">
    <property type="entry name" value="PTM1-like_N"/>
</dbReference>
<dbReference type="GO" id="GO:0005829">
    <property type="term" value="C:cytosol"/>
    <property type="evidence" value="ECO:0007669"/>
    <property type="project" value="GOC"/>
</dbReference>
<feature type="compositionally biased region" description="Basic and acidic residues" evidence="7">
    <location>
        <begin position="533"/>
        <end position="542"/>
    </location>
</feature>
<dbReference type="Pfam" id="PF06814">
    <property type="entry name" value="GOST_TM"/>
    <property type="match status" value="1"/>
</dbReference>
<feature type="transmembrane region" description="Helical" evidence="8">
    <location>
        <begin position="358"/>
        <end position="385"/>
    </location>
</feature>
<evidence type="ECO:0000256" key="2">
    <source>
        <dbReference type="ARBA" id="ARBA00007883"/>
    </source>
</evidence>
<dbReference type="GO" id="GO:0016020">
    <property type="term" value="C:membrane"/>
    <property type="evidence" value="ECO:0007669"/>
    <property type="project" value="UniProtKB-SubCell"/>
</dbReference>
<feature type="transmembrane region" description="Helical" evidence="8">
    <location>
        <begin position="334"/>
        <end position="352"/>
    </location>
</feature>
<feature type="signal peptide" evidence="9">
    <location>
        <begin position="1"/>
        <end position="23"/>
    </location>
</feature>
<dbReference type="PANTHER" id="PTHR21229:SF1">
    <property type="entry name" value="GH17801P"/>
    <property type="match status" value="1"/>
</dbReference>
<dbReference type="PANTHER" id="PTHR21229">
    <property type="entry name" value="LUNG SEVEN TRANSMEMBRANE RECEPTOR"/>
    <property type="match status" value="1"/>
</dbReference>
<sequence length="630" mass="72869">MFNRSVLSITFALWLALISLVSAQLEQITQGYTQVCSGMYNRQDWTGNKDPFIAVSLQAFDGHKLNLKNINDTKQYEDGIILSVVLFEYKDIDYLGADLAPKTDTDDQYYYYDQKKYICDDNAIDLGLCTEKSKNKFIISKDAKNNSNSAILTFNLNKFGMYNTSYEIKNTGYYCVASYTPDSVNYGVLVNFSNSFGNLNAAEIPKLPLYGFLSLIYLVAFVYYCYNFYKYRKSITNIQKNLVFFTAFLIVENILIWFYYELKNNHTPYYLKLIENYNYWTLNKSIFIKFYLVFISVLNAFKVTFSFYLLLLIALGMGVVYPNLDKKLLLKCKIFAAVHFILTVSYIIANYLSNPEDVSLWILLPMIPLAITFSIFYYLILNALNKTTAYLKAQKQTIKLQIYKKLFVTIFASLLILLLGLVVSSFVFIGMSTTELIEQHWKSRFLIIDFWPSLVYLIIYIVILFIWRPTQYSYLLIVSTQVSNVEDDGNNFEYDQNNEFELNNLGNEFDINDDSDNDSFVGNFVNKNKQDKKKSELSKEDPENGYQNVGSSNNNSNDLFLSDDENNNKPSSSKNKKVSDNPFELADGDDDDDDNVFSDSHKIKNSYDDDRTFSRSEDDFNAKSKLNKDK</sequence>
<evidence type="ECO:0000256" key="1">
    <source>
        <dbReference type="ARBA" id="ARBA00004141"/>
    </source>
</evidence>
<feature type="transmembrane region" description="Helical" evidence="8">
    <location>
        <begin position="406"/>
        <end position="430"/>
    </location>
</feature>
<feature type="domain" description="GOST seven transmembrane" evidence="10">
    <location>
        <begin position="205"/>
        <end position="473"/>
    </location>
</feature>
<gene>
    <name evidence="12" type="ORF">ASCRUDRAFT_72882</name>
</gene>
<evidence type="ECO:0000259" key="11">
    <source>
        <dbReference type="Pfam" id="PF21902"/>
    </source>
</evidence>
<evidence type="ECO:0000256" key="8">
    <source>
        <dbReference type="SAM" id="Phobius"/>
    </source>
</evidence>
<evidence type="ECO:0000256" key="6">
    <source>
        <dbReference type="ARBA" id="ARBA00023136"/>
    </source>
</evidence>
<dbReference type="GO" id="GO:0005794">
    <property type="term" value="C:Golgi apparatus"/>
    <property type="evidence" value="ECO:0007669"/>
    <property type="project" value="TreeGrafter"/>
</dbReference>
<evidence type="ECO:0000256" key="7">
    <source>
        <dbReference type="SAM" id="MobiDB-lite"/>
    </source>
</evidence>
<keyword evidence="4 9" id="KW-0732">Signal</keyword>
<evidence type="ECO:0000256" key="4">
    <source>
        <dbReference type="ARBA" id="ARBA00022729"/>
    </source>
</evidence>
<dbReference type="RefSeq" id="XP_020044324.1">
    <property type="nucleotide sequence ID" value="XM_020192123.1"/>
</dbReference>
<accession>A0A1D2V925</accession>
<dbReference type="STRING" id="1344418.A0A1D2V925"/>
<feature type="compositionally biased region" description="Low complexity" evidence="7">
    <location>
        <begin position="551"/>
        <end position="560"/>
    </location>
</feature>
<evidence type="ECO:0000256" key="3">
    <source>
        <dbReference type="ARBA" id="ARBA00022692"/>
    </source>
</evidence>